<keyword evidence="1" id="KW-0732">Signal</keyword>
<evidence type="ECO:0000313" key="3">
    <source>
        <dbReference type="Proteomes" id="UP000318590"/>
    </source>
</evidence>
<proteinExistence type="predicted"/>
<feature type="signal peptide" evidence="1">
    <location>
        <begin position="1"/>
        <end position="22"/>
    </location>
</feature>
<feature type="chain" id="PRO_5022191579" evidence="1">
    <location>
        <begin position="23"/>
        <end position="270"/>
    </location>
</feature>
<dbReference type="AlphaFoldDB" id="A0A547PUH1"/>
<organism evidence="2 3">
    <name type="scientific">Palleronia caenipelagi</name>
    <dbReference type="NCBI Taxonomy" id="2489174"/>
    <lineage>
        <taxon>Bacteria</taxon>
        <taxon>Pseudomonadati</taxon>
        <taxon>Pseudomonadota</taxon>
        <taxon>Alphaproteobacteria</taxon>
        <taxon>Rhodobacterales</taxon>
        <taxon>Roseobacteraceae</taxon>
        <taxon>Palleronia</taxon>
    </lineage>
</organism>
<comment type="caution">
    <text evidence="2">The sequence shown here is derived from an EMBL/GenBank/DDBJ whole genome shotgun (WGS) entry which is preliminary data.</text>
</comment>
<dbReference type="OrthoDB" id="9818875at2"/>
<protein>
    <submittedName>
        <fullName evidence="2">Uncharacterized protein</fullName>
    </submittedName>
</protein>
<dbReference type="RefSeq" id="WP_142835212.1">
    <property type="nucleotide sequence ID" value="NZ_VFSV01000023.1"/>
</dbReference>
<accession>A0A547PUH1</accession>
<reference evidence="2 3" key="1">
    <citation type="submission" date="2019-06" db="EMBL/GenBank/DDBJ databases">
        <title>Paenimaribius caenipelagi gen. nov., sp. nov., isolated from a tidal flat.</title>
        <authorList>
            <person name="Yoon J.-H."/>
        </authorList>
    </citation>
    <scope>NUCLEOTIDE SEQUENCE [LARGE SCALE GENOMIC DNA]</scope>
    <source>
        <strain evidence="2 3">JBTF-M29</strain>
    </source>
</reference>
<dbReference type="Proteomes" id="UP000318590">
    <property type="component" value="Unassembled WGS sequence"/>
</dbReference>
<sequence>MTAARWRLAGFLVLSLSLSGLAAPAAAQTIEPTADNRFTILRSNLVVRIEDWPRLRRQLLTAWGLTELPEIPFGEIGAMGTSEMELFTVITPALEILSLRRPPLDSDILYELGRLYTDISPDRIDEFTKGVVIEITNRIGDSAEVATFFFAEAPTPLPLPDPSPPLEIAKASESMRCALPEDAKLVLKQFRPDGGGIYRYETAEAVPSLIERLLASFLLLGLVAEVRDVDEATMLRAANLFLEILVLIEVAEDSGLTSVMYIFRLPIENG</sequence>
<keyword evidence="3" id="KW-1185">Reference proteome</keyword>
<name>A0A547PUH1_9RHOB</name>
<gene>
    <name evidence="2" type="ORF">FEV53_12760</name>
</gene>
<dbReference type="EMBL" id="VFSV01000023">
    <property type="protein sequence ID" value="TRD17741.1"/>
    <property type="molecule type" value="Genomic_DNA"/>
</dbReference>
<evidence type="ECO:0000256" key="1">
    <source>
        <dbReference type="SAM" id="SignalP"/>
    </source>
</evidence>
<evidence type="ECO:0000313" key="2">
    <source>
        <dbReference type="EMBL" id="TRD17741.1"/>
    </source>
</evidence>